<organism evidence="2 3">
    <name type="scientific">Lymnaea stagnalis</name>
    <name type="common">Great pond snail</name>
    <name type="synonym">Helix stagnalis</name>
    <dbReference type="NCBI Taxonomy" id="6523"/>
    <lineage>
        <taxon>Eukaryota</taxon>
        <taxon>Metazoa</taxon>
        <taxon>Spiralia</taxon>
        <taxon>Lophotrochozoa</taxon>
        <taxon>Mollusca</taxon>
        <taxon>Gastropoda</taxon>
        <taxon>Heterobranchia</taxon>
        <taxon>Euthyneura</taxon>
        <taxon>Panpulmonata</taxon>
        <taxon>Hygrophila</taxon>
        <taxon>Lymnaeoidea</taxon>
        <taxon>Lymnaeidae</taxon>
        <taxon>Lymnaea</taxon>
    </lineage>
</organism>
<feature type="compositionally biased region" description="Polar residues" evidence="1">
    <location>
        <begin position="565"/>
        <end position="590"/>
    </location>
</feature>
<keyword evidence="3" id="KW-1185">Reference proteome</keyword>
<dbReference type="AlphaFoldDB" id="A0AAV2I9S8"/>
<name>A0AAV2I9S8_LYMST</name>
<evidence type="ECO:0000256" key="1">
    <source>
        <dbReference type="SAM" id="MobiDB-lite"/>
    </source>
</evidence>
<evidence type="ECO:0000313" key="3">
    <source>
        <dbReference type="Proteomes" id="UP001497497"/>
    </source>
</evidence>
<dbReference type="EMBL" id="CAXITT010000521">
    <property type="protein sequence ID" value="CAL1543034.1"/>
    <property type="molecule type" value="Genomic_DNA"/>
</dbReference>
<sequence length="666" mass="76787">MNFFDDFIIERLWELHKSPRSQVGTLLASPRYQLPLPAMIGGQRVPKDFRLKGYTSQAMVSPRQPVVAPAPNDRKRNEEKLFRLFGKASIFEPPKGSQEDDRSSVISDGWNRGPLPLRPLQDPFINKSEEEIERIKKERMDMEEDIQRLKEKQMREKMEREQEKRQNYELLSSKFPWDQKSHGHGGPMQRKENDLFSDRIGGPGGAPLRQNGTPALSDPRFFQQQQQDQYRSQQTPHQRPGSMTPFELQEYSRKLKQVSEEKRVLQQQRQIEDLKYQIETYKNDPSQENGHHPMDDFFHNGYQDEQRSLDLENTRGGAGAPVKDIRGRSLTRRPITLSRDDYGESRVREEIPGKQNSDSADDDNKPYFPWGGQGGGAPIRDRDGKVITQVFGKLEGKDAKDDVRRNRLRQEVLYNDLKEVAKQQKENKEELDRYIKAPQVEMAEMILAGRVGKPKRDDLTGEIAQQHLGHSDVSKVKSNYQPKPVTEKKMYHDELVRMAEERQYQKQLEKFKERQESNAHFQNMDSTWGAYGGGAPKHQVVRKKVNLTNALYYRDQAPHSDRLYSASTPANPTHAPSNPTYNRSSNSPTGLPTGLGSFEYQQSPMSAAYQKVYVEDDARQFQSPDNSPRYIKSTINSSHRNLYQTQVDQRLQRGGQPLAPYATGIQ</sequence>
<gene>
    <name evidence="2" type="ORF">GSLYS_00016568001</name>
</gene>
<feature type="region of interest" description="Disordered" evidence="1">
    <location>
        <begin position="562"/>
        <end position="599"/>
    </location>
</feature>
<feature type="compositionally biased region" description="Basic and acidic residues" evidence="1">
    <location>
        <begin position="289"/>
        <end position="313"/>
    </location>
</feature>
<comment type="caution">
    <text evidence="2">The sequence shown here is derived from an EMBL/GenBank/DDBJ whole genome shotgun (WGS) entry which is preliminary data.</text>
</comment>
<reference evidence="2 3" key="1">
    <citation type="submission" date="2024-04" db="EMBL/GenBank/DDBJ databases">
        <authorList>
            <consortium name="Genoscope - CEA"/>
            <person name="William W."/>
        </authorList>
    </citation>
    <scope>NUCLEOTIDE SEQUENCE [LARGE SCALE GENOMIC DNA]</scope>
</reference>
<protein>
    <submittedName>
        <fullName evidence="2">Uncharacterized protein</fullName>
    </submittedName>
</protein>
<feature type="compositionally biased region" description="Basic and acidic residues" evidence="1">
    <location>
        <begin position="338"/>
        <end position="352"/>
    </location>
</feature>
<feature type="compositionally biased region" description="Low complexity" evidence="1">
    <location>
        <begin position="223"/>
        <end position="234"/>
    </location>
</feature>
<feature type="region of interest" description="Disordered" evidence="1">
    <location>
        <begin position="283"/>
        <end position="384"/>
    </location>
</feature>
<feature type="region of interest" description="Disordered" evidence="1">
    <location>
        <begin position="154"/>
        <end position="251"/>
    </location>
</feature>
<accession>A0AAV2I9S8</accession>
<evidence type="ECO:0000313" key="2">
    <source>
        <dbReference type="EMBL" id="CAL1543034.1"/>
    </source>
</evidence>
<dbReference type="Proteomes" id="UP001497497">
    <property type="component" value="Unassembled WGS sequence"/>
</dbReference>
<proteinExistence type="predicted"/>
<feature type="compositionally biased region" description="Basic and acidic residues" evidence="1">
    <location>
        <begin position="154"/>
        <end position="167"/>
    </location>
</feature>